<evidence type="ECO:0000313" key="7">
    <source>
        <dbReference type="EMBL" id="MEY9319487.1"/>
    </source>
</evidence>
<dbReference type="InterPro" id="IPR001647">
    <property type="entry name" value="HTH_TetR"/>
</dbReference>
<dbReference type="Pfam" id="PF13977">
    <property type="entry name" value="TetR_C_6"/>
    <property type="match status" value="1"/>
</dbReference>
<dbReference type="InterPro" id="IPR009057">
    <property type="entry name" value="Homeodomain-like_sf"/>
</dbReference>
<reference evidence="7 8" key="1">
    <citation type="submission" date="2024-07" db="EMBL/GenBank/DDBJ databases">
        <title>Genomic Encyclopedia of Type Strains, Phase V (KMG-V): Genome sequencing to study the core and pangenomes of soil and plant-associated prokaryotes.</title>
        <authorList>
            <person name="Whitman W."/>
        </authorList>
    </citation>
    <scope>NUCLEOTIDE SEQUENCE [LARGE SCALE GENOMIC DNA]</scope>
    <source>
        <strain evidence="7 8">USDA 415</strain>
    </source>
</reference>
<dbReference type="PANTHER" id="PTHR30055">
    <property type="entry name" value="HTH-TYPE TRANSCRIPTIONAL REGULATOR RUTR"/>
    <property type="match status" value="1"/>
</dbReference>
<evidence type="ECO:0000256" key="1">
    <source>
        <dbReference type="ARBA" id="ARBA00022491"/>
    </source>
</evidence>
<dbReference type="Pfam" id="PF00440">
    <property type="entry name" value="TetR_N"/>
    <property type="match status" value="1"/>
</dbReference>
<dbReference type="PANTHER" id="PTHR30055:SF234">
    <property type="entry name" value="HTH-TYPE TRANSCRIPTIONAL REGULATOR BETI"/>
    <property type="match status" value="1"/>
</dbReference>
<evidence type="ECO:0000259" key="6">
    <source>
        <dbReference type="PROSITE" id="PS50977"/>
    </source>
</evidence>
<accession>A0ABV4F9D9</accession>
<evidence type="ECO:0000256" key="4">
    <source>
        <dbReference type="ARBA" id="ARBA00023163"/>
    </source>
</evidence>
<keyword evidence="4" id="KW-0804">Transcription</keyword>
<evidence type="ECO:0000313" key="8">
    <source>
        <dbReference type="Proteomes" id="UP001565471"/>
    </source>
</evidence>
<dbReference type="PROSITE" id="PS50977">
    <property type="entry name" value="HTH_TETR_2"/>
    <property type="match status" value="1"/>
</dbReference>
<protein>
    <submittedName>
        <fullName evidence="7">AcrR family transcriptional regulator</fullName>
    </submittedName>
</protein>
<keyword evidence="8" id="KW-1185">Reference proteome</keyword>
<evidence type="ECO:0000256" key="5">
    <source>
        <dbReference type="PROSITE-ProRule" id="PRU00335"/>
    </source>
</evidence>
<dbReference type="SUPFAM" id="SSF46689">
    <property type="entry name" value="Homeodomain-like"/>
    <property type="match status" value="1"/>
</dbReference>
<dbReference type="InterPro" id="IPR023772">
    <property type="entry name" value="DNA-bd_HTH_TetR-type_CS"/>
</dbReference>
<dbReference type="RefSeq" id="WP_080583573.1">
    <property type="nucleotide sequence ID" value="NZ_CP126029.1"/>
</dbReference>
<organism evidence="7 8">
    <name type="scientific">Bradyrhizobium elkanii</name>
    <dbReference type="NCBI Taxonomy" id="29448"/>
    <lineage>
        <taxon>Bacteria</taxon>
        <taxon>Pseudomonadati</taxon>
        <taxon>Pseudomonadota</taxon>
        <taxon>Alphaproteobacteria</taxon>
        <taxon>Hyphomicrobiales</taxon>
        <taxon>Nitrobacteraceae</taxon>
        <taxon>Bradyrhizobium</taxon>
    </lineage>
</organism>
<dbReference type="InterPro" id="IPR039538">
    <property type="entry name" value="BetI_C"/>
</dbReference>
<feature type="domain" description="HTH tetR-type" evidence="6">
    <location>
        <begin position="17"/>
        <end position="77"/>
    </location>
</feature>
<evidence type="ECO:0000256" key="3">
    <source>
        <dbReference type="ARBA" id="ARBA00023125"/>
    </source>
</evidence>
<dbReference type="SUPFAM" id="SSF48498">
    <property type="entry name" value="Tetracyclin repressor-like, C-terminal domain"/>
    <property type="match status" value="1"/>
</dbReference>
<dbReference type="InterPro" id="IPR050109">
    <property type="entry name" value="HTH-type_TetR-like_transc_reg"/>
</dbReference>
<evidence type="ECO:0000256" key="2">
    <source>
        <dbReference type="ARBA" id="ARBA00023015"/>
    </source>
</evidence>
<dbReference type="EMBL" id="JBGBZA010000002">
    <property type="protein sequence ID" value="MEY9319487.1"/>
    <property type="molecule type" value="Genomic_DNA"/>
</dbReference>
<dbReference type="InterPro" id="IPR036271">
    <property type="entry name" value="Tet_transcr_reg_TetR-rel_C_sf"/>
</dbReference>
<keyword evidence="1" id="KW-0678">Repressor</keyword>
<keyword evidence="2" id="KW-0805">Transcription regulation</keyword>
<proteinExistence type="predicted"/>
<dbReference type="PROSITE" id="PS01081">
    <property type="entry name" value="HTH_TETR_1"/>
    <property type="match status" value="1"/>
</dbReference>
<name>A0ABV4F9D9_BRAEL</name>
<sequence length="203" mass="23533">MSVNSFKRTPPPETRGQLQQKHIAGVVYDLIAEQGIENLTMRQVADAAKVSLGTITYHFRSKEALIAAALESGYELPDDWDQYKGSPAAQLRRIALSYALQSPKERWWRFWINYVAMSTRDAEIQAIQTRRFDKQRRFWIKLFREGKELGEIRGDLPVEETVDRMLVEVHGHVILQLVKPNPRMRMDAREAINRMIDAILDKP</sequence>
<gene>
    <name evidence="7" type="ORF">ABIF29_006286</name>
</gene>
<keyword evidence="3 5" id="KW-0238">DNA-binding</keyword>
<dbReference type="Proteomes" id="UP001565471">
    <property type="component" value="Unassembled WGS sequence"/>
</dbReference>
<dbReference type="PRINTS" id="PR00455">
    <property type="entry name" value="HTHTETR"/>
</dbReference>
<dbReference type="Gene3D" id="1.10.357.10">
    <property type="entry name" value="Tetracycline Repressor, domain 2"/>
    <property type="match status" value="1"/>
</dbReference>
<feature type="DNA-binding region" description="H-T-H motif" evidence="5">
    <location>
        <begin position="40"/>
        <end position="59"/>
    </location>
</feature>
<comment type="caution">
    <text evidence="7">The sequence shown here is derived from an EMBL/GenBank/DDBJ whole genome shotgun (WGS) entry which is preliminary data.</text>
</comment>